<accession>M8DJT9</accession>
<dbReference type="SUPFAM" id="SSF53335">
    <property type="entry name" value="S-adenosyl-L-methionine-dependent methyltransferases"/>
    <property type="match status" value="1"/>
</dbReference>
<dbReference type="EMBL" id="APBN01000002">
    <property type="protein sequence ID" value="EMT53712.1"/>
    <property type="molecule type" value="Genomic_DNA"/>
</dbReference>
<dbReference type="InterPro" id="IPR029063">
    <property type="entry name" value="SAM-dependent_MTases_sf"/>
</dbReference>
<evidence type="ECO:0000313" key="3">
    <source>
        <dbReference type="Proteomes" id="UP000012081"/>
    </source>
</evidence>
<protein>
    <recommendedName>
        <fullName evidence="1">Methyltransferase type 11 domain-containing protein</fullName>
    </recommendedName>
</protein>
<comment type="caution">
    <text evidence="2">The sequence shown here is derived from an EMBL/GenBank/DDBJ whole genome shotgun (WGS) entry which is preliminary data.</text>
</comment>
<dbReference type="RefSeq" id="WP_003387233.1">
    <property type="nucleotide sequence ID" value="NZ_APBN01000002.1"/>
</dbReference>
<dbReference type="GO" id="GO:0008757">
    <property type="term" value="F:S-adenosylmethionine-dependent methyltransferase activity"/>
    <property type="evidence" value="ECO:0007669"/>
    <property type="project" value="InterPro"/>
</dbReference>
<dbReference type="Pfam" id="PF08241">
    <property type="entry name" value="Methyltransf_11"/>
    <property type="match status" value="1"/>
</dbReference>
<gene>
    <name evidence="2" type="ORF">I532_06850</name>
</gene>
<name>M8DJT9_9BACL</name>
<sequence>MSIDFHASENRSSYIGRSADKGWLKAMAEIVNPVGKNVIDIGCGGGIYTAGWAELGAERVMGVDFSQVMLETARENTAYLPQVSFHWGDACQTGLAAGCADIVFARALIHHLDSVDSFVAEVNRILAPGGMCIIQDRTMDDVSVPGSTEHLRGYFFEAFPRLLQKEEKRRPSLTEVQAALKNAGFFSVHTSQMWEIRKRYSTWTELESDLRKRTGRSILHELNDDELEKLISFVKEKLGGLLPIVEQDRWTIWRGVKG</sequence>
<organism evidence="2 3">
    <name type="scientific">Brevibacillus borstelensis AK1</name>
    <dbReference type="NCBI Taxonomy" id="1300222"/>
    <lineage>
        <taxon>Bacteria</taxon>
        <taxon>Bacillati</taxon>
        <taxon>Bacillota</taxon>
        <taxon>Bacilli</taxon>
        <taxon>Bacillales</taxon>
        <taxon>Paenibacillaceae</taxon>
        <taxon>Brevibacillus</taxon>
    </lineage>
</organism>
<keyword evidence="3" id="KW-1185">Reference proteome</keyword>
<dbReference type="Proteomes" id="UP000012081">
    <property type="component" value="Unassembled WGS sequence"/>
</dbReference>
<dbReference type="AlphaFoldDB" id="M8DJT9"/>
<evidence type="ECO:0000313" key="2">
    <source>
        <dbReference type="EMBL" id="EMT53712.1"/>
    </source>
</evidence>
<dbReference type="Gene3D" id="3.40.50.150">
    <property type="entry name" value="Vaccinia Virus protein VP39"/>
    <property type="match status" value="1"/>
</dbReference>
<dbReference type="PANTHER" id="PTHR43861:SF1">
    <property type="entry name" value="TRANS-ACONITATE 2-METHYLTRANSFERASE"/>
    <property type="match status" value="1"/>
</dbReference>
<dbReference type="CDD" id="cd02440">
    <property type="entry name" value="AdoMet_MTases"/>
    <property type="match status" value="1"/>
</dbReference>
<dbReference type="STRING" id="1300222.I532_06850"/>
<feature type="domain" description="Methyltransferase type 11" evidence="1">
    <location>
        <begin position="39"/>
        <end position="134"/>
    </location>
</feature>
<dbReference type="InterPro" id="IPR013216">
    <property type="entry name" value="Methyltransf_11"/>
</dbReference>
<reference evidence="2 3" key="1">
    <citation type="submission" date="2013-03" db="EMBL/GenBank/DDBJ databases">
        <title>Assembly of a new bacterial strain Brevibacillus borstelensis AK1.</title>
        <authorList>
            <person name="Rajan I."/>
            <person name="PoliReddy D."/>
            <person name="Sugumar T."/>
            <person name="Rathinam K."/>
            <person name="Alqarawi S."/>
            <person name="Khalil A.B."/>
            <person name="Sivakumar N."/>
        </authorList>
    </citation>
    <scope>NUCLEOTIDE SEQUENCE [LARGE SCALE GENOMIC DNA]</scope>
    <source>
        <strain evidence="2 3">AK1</strain>
    </source>
</reference>
<evidence type="ECO:0000259" key="1">
    <source>
        <dbReference type="Pfam" id="PF08241"/>
    </source>
</evidence>
<dbReference type="OrthoDB" id="9791837at2"/>
<dbReference type="PANTHER" id="PTHR43861">
    <property type="entry name" value="TRANS-ACONITATE 2-METHYLTRANSFERASE-RELATED"/>
    <property type="match status" value="1"/>
</dbReference>
<dbReference type="PATRIC" id="fig|1300222.3.peg.1406"/>
<proteinExistence type="predicted"/>